<comment type="caution">
    <text evidence="8">The sequence shown here is derived from an EMBL/GenBank/DDBJ whole genome shotgun (WGS) entry which is preliminary data.</text>
</comment>
<dbReference type="PROSITE" id="PS51892">
    <property type="entry name" value="SUBTILASE"/>
    <property type="match status" value="1"/>
</dbReference>
<evidence type="ECO:0000259" key="6">
    <source>
        <dbReference type="Pfam" id="PF00082"/>
    </source>
</evidence>
<keyword evidence="3" id="KW-0378">Hydrolase</keyword>
<dbReference type="GO" id="GO:0005615">
    <property type="term" value="C:extracellular space"/>
    <property type="evidence" value="ECO:0007669"/>
    <property type="project" value="TreeGrafter"/>
</dbReference>
<dbReference type="InterPro" id="IPR037045">
    <property type="entry name" value="S8pro/Inhibitor_I9_sf"/>
</dbReference>
<protein>
    <submittedName>
        <fullName evidence="8">Serine proteinase</fullName>
    </submittedName>
</protein>
<dbReference type="InterPro" id="IPR050131">
    <property type="entry name" value="Peptidase_S8_subtilisin-like"/>
</dbReference>
<dbReference type="Gene3D" id="3.30.70.80">
    <property type="entry name" value="Peptidase S8 propeptide/proteinase inhibitor I9"/>
    <property type="match status" value="1"/>
</dbReference>
<dbReference type="EMBL" id="MRZV01000786">
    <property type="protein sequence ID" value="PIK44289.1"/>
    <property type="molecule type" value="Genomic_DNA"/>
</dbReference>
<dbReference type="Pfam" id="PF00082">
    <property type="entry name" value="Peptidase_S8"/>
    <property type="match status" value="1"/>
</dbReference>
<comment type="caution">
    <text evidence="5">Lacks conserved residue(s) required for the propagation of feature annotation.</text>
</comment>
<feature type="domain" description="Inhibitor I9" evidence="7">
    <location>
        <begin position="99"/>
        <end position="144"/>
    </location>
</feature>
<proteinExistence type="inferred from homology"/>
<dbReference type="PANTHER" id="PTHR43806:SF58">
    <property type="entry name" value="ALKALINE PROTEASE 1-RELATED"/>
    <property type="match status" value="1"/>
</dbReference>
<dbReference type="Gene3D" id="3.40.50.200">
    <property type="entry name" value="Peptidase S8/S53 domain"/>
    <property type="match status" value="1"/>
</dbReference>
<dbReference type="InterPro" id="IPR000209">
    <property type="entry name" value="Peptidase_S8/S53_dom"/>
</dbReference>
<reference evidence="8 9" key="1">
    <citation type="journal article" date="2017" name="PLoS Biol.">
        <title>The sea cucumber genome provides insights into morphological evolution and visceral regeneration.</title>
        <authorList>
            <person name="Zhang X."/>
            <person name="Sun L."/>
            <person name="Yuan J."/>
            <person name="Sun Y."/>
            <person name="Gao Y."/>
            <person name="Zhang L."/>
            <person name="Li S."/>
            <person name="Dai H."/>
            <person name="Hamel J.F."/>
            <person name="Liu C."/>
            <person name="Yu Y."/>
            <person name="Liu S."/>
            <person name="Lin W."/>
            <person name="Guo K."/>
            <person name="Jin S."/>
            <person name="Xu P."/>
            <person name="Storey K.B."/>
            <person name="Huan P."/>
            <person name="Zhang T."/>
            <person name="Zhou Y."/>
            <person name="Zhang J."/>
            <person name="Lin C."/>
            <person name="Li X."/>
            <person name="Xing L."/>
            <person name="Huo D."/>
            <person name="Sun M."/>
            <person name="Wang L."/>
            <person name="Mercier A."/>
            <person name="Li F."/>
            <person name="Yang H."/>
            <person name="Xiang J."/>
        </authorList>
    </citation>
    <scope>NUCLEOTIDE SEQUENCE [LARGE SCALE GENOMIC DNA]</scope>
    <source>
        <strain evidence="8">Shaxun</strain>
        <tissue evidence="8">Muscle</tissue>
    </source>
</reference>
<evidence type="ECO:0000256" key="2">
    <source>
        <dbReference type="ARBA" id="ARBA00022670"/>
    </source>
</evidence>
<evidence type="ECO:0000313" key="9">
    <source>
        <dbReference type="Proteomes" id="UP000230750"/>
    </source>
</evidence>
<dbReference type="SUPFAM" id="SSF54897">
    <property type="entry name" value="Protease propeptides/inhibitors"/>
    <property type="match status" value="1"/>
</dbReference>
<comment type="similarity">
    <text evidence="1 5">Belongs to the peptidase S8 family.</text>
</comment>
<dbReference type="InterPro" id="IPR023827">
    <property type="entry name" value="Peptidase_S8_Asp-AS"/>
</dbReference>
<gene>
    <name evidence="8" type="ORF">BSL78_18879</name>
</gene>
<dbReference type="SUPFAM" id="SSF52743">
    <property type="entry name" value="Subtilisin-like"/>
    <property type="match status" value="1"/>
</dbReference>
<dbReference type="GO" id="GO:0004252">
    <property type="term" value="F:serine-type endopeptidase activity"/>
    <property type="evidence" value="ECO:0007669"/>
    <property type="project" value="InterPro"/>
</dbReference>
<dbReference type="Proteomes" id="UP000230750">
    <property type="component" value="Unassembled WGS sequence"/>
</dbReference>
<keyword evidence="9" id="KW-1185">Reference proteome</keyword>
<keyword evidence="2" id="KW-0645">Protease</keyword>
<dbReference type="AlphaFoldDB" id="A0A2G8K8K1"/>
<evidence type="ECO:0000256" key="5">
    <source>
        <dbReference type="PROSITE-ProRule" id="PRU01240"/>
    </source>
</evidence>
<feature type="domain" description="Peptidase S8/S53" evidence="6">
    <location>
        <begin position="183"/>
        <end position="236"/>
    </location>
</feature>
<dbReference type="GO" id="GO:0006508">
    <property type="term" value="P:proteolysis"/>
    <property type="evidence" value="ECO:0007669"/>
    <property type="project" value="UniProtKB-KW"/>
</dbReference>
<dbReference type="PRINTS" id="PR00723">
    <property type="entry name" value="SUBTILISIN"/>
</dbReference>
<evidence type="ECO:0000256" key="4">
    <source>
        <dbReference type="ARBA" id="ARBA00022825"/>
    </source>
</evidence>
<dbReference type="InterPro" id="IPR015500">
    <property type="entry name" value="Peptidase_S8_subtilisin-rel"/>
</dbReference>
<sequence length="256" mass="28008">MLQPKTCAPTLDLCSNLRPVIQPKTCAPTQDLCSNPKHVLLPMFSQMQDLIAFNAIALSNVGLLKPCNGILHQLKLSNMKWFIDYVYFDHSKTVVKDSFLGVVSTASTAVALNGFAATLAPKALELVRRFNFVKYVEEDQIMRIDAVASWVLTELTNKTYLLITVSLQEPLTRNCNPWIANDGEGVNVYVIDTGINPTHVDFGGRAYTEASMDFVSINRGGVDCNGHGSHCAGTVAVLLMVSPTKPISLESEYLAV</sequence>
<evidence type="ECO:0000256" key="1">
    <source>
        <dbReference type="ARBA" id="ARBA00011073"/>
    </source>
</evidence>
<accession>A0A2G8K8K1</accession>
<evidence type="ECO:0000256" key="3">
    <source>
        <dbReference type="ARBA" id="ARBA00022801"/>
    </source>
</evidence>
<dbReference type="OrthoDB" id="206201at2759"/>
<dbReference type="Pfam" id="PF05922">
    <property type="entry name" value="Inhibitor_I9"/>
    <property type="match status" value="1"/>
</dbReference>
<dbReference type="InterPro" id="IPR036852">
    <property type="entry name" value="Peptidase_S8/S53_dom_sf"/>
</dbReference>
<dbReference type="PANTHER" id="PTHR43806">
    <property type="entry name" value="PEPTIDASE S8"/>
    <property type="match status" value="1"/>
</dbReference>
<evidence type="ECO:0000313" key="8">
    <source>
        <dbReference type="EMBL" id="PIK44289.1"/>
    </source>
</evidence>
<dbReference type="PROSITE" id="PS00136">
    <property type="entry name" value="SUBTILASE_ASP"/>
    <property type="match status" value="1"/>
</dbReference>
<name>A0A2G8K8K1_STIJA</name>
<organism evidence="8 9">
    <name type="scientific">Stichopus japonicus</name>
    <name type="common">Sea cucumber</name>
    <dbReference type="NCBI Taxonomy" id="307972"/>
    <lineage>
        <taxon>Eukaryota</taxon>
        <taxon>Metazoa</taxon>
        <taxon>Echinodermata</taxon>
        <taxon>Eleutherozoa</taxon>
        <taxon>Echinozoa</taxon>
        <taxon>Holothuroidea</taxon>
        <taxon>Aspidochirotacea</taxon>
        <taxon>Aspidochirotida</taxon>
        <taxon>Stichopodidae</taxon>
        <taxon>Apostichopus</taxon>
    </lineage>
</organism>
<dbReference type="STRING" id="307972.A0A2G8K8K1"/>
<evidence type="ECO:0000259" key="7">
    <source>
        <dbReference type="Pfam" id="PF05922"/>
    </source>
</evidence>
<dbReference type="InterPro" id="IPR010259">
    <property type="entry name" value="S8pro/Inhibitor_I9"/>
</dbReference>
<keyword evidence="4" id="KW-0720">Serine protease</keyword>